<feature type="domain" description="Beta-lactamase-related" evidence="3">
    <location>
        <begin position="7"/>
        <end position="375"/>
    </location>
</feature>
<evidence type="ECO:0000259" key="3">
    <source>
        <dbReference type="Pfam" id="PF00144"/>
    </source>
</evidence>
<dbReference type="SUPFAM" id="SSF56601">
    <property type="entry name" value="beta-lactamase/transpeptidase-like"/>
    <property type="match status" value="1"/>
</dbReference>
<dbReference type="Gene3D" id="3.40.710.10">
    <property type="entry name" value="DD-peptidase/beta-lactamase superfamily"/>
    <property type="match status" value="1"/>
</dbReference>
<dbReference type="GO" id="GO:0016787">
    <property type="term" value="F:hydrolase activity"/>
    <property type="evidence" value="ECO:0007669"/>
    <property type="project" value="UniProtKB-KW"/>
</dbReference>
<dbReference type="Proteomes" id="UP000016935">
    <property type="component" value="Unassembled WGS sequence"/>
</dbReference>
<dbReference type="HOGENOM" id="CLU_020027_11_1_1"/>
<dbReference type="PANTHER" id="PTHR43283">
    <property type="entry name" value="BETA-LACTAMASE-RELATED"/>
    <property type="match status" value="1"/>
</dbReference>
<reference evidence="4 5" key="2">
    <citation type="journal article" date="2013" name="PLoS Genet.">
        <title>Comparative genome structure, secondary metabolite, and effector coding capacity across Cochliobolus pathogens.</title>
        <authorList>
            <person name="Condon B.J."/>
            <person name="Leng Y."/>
            <person name="Wu D."/>
            <person name="Bushley K.E."/>
            <person name="Ohm R.A."/>
            <person name="Otillar R."/>
            <person name="Martin J."/>
            <person name="Schackwitz W."/>
            <person name="Grimwood J."/>
            <person name="MohdZainudin N."/>
            <person name="Xue C."/>
            <person name="Wang R."/>
            <person name="Manning V.A."/>
            <person name="Dhillon B."/>
            <person name="Tu Z.J."/>
            <person name="Steffenson B.J."/>
            <person name="Salamov A."/>
            <person name="Sun H."/>
            <person name="Lowry S."/>
            <person name="LaButti K."/>
            <person name="Han J."/>
            <person name="Copeland A."/>
            <person name="Lindquist E."/>
            <person name="Barry K."/>
            <person name="Schmutz J."/>
            <person name="Baker S.E."/>
            <person name="Ciuffetti L.M."/>
            <person name="Grigoriev I.V."/>
            <person name="Zhong S."/>
            <person name="Turgeon B.G."/>
        </authorList>
    </citation>
    <scope>NUCLEOTIDE SEQUENCE [LARGE SCALE GENOMIC DNA]</scope>
    <source>
        <strain evidence="5">28A</strain>
    </source>
</reference>
<evidence type="ECO:0000313" key="5">
    <source>
        <dbReference type="Proteomes" id="UP000016935"/>
    </source>
</evidence>
<proteinExistence type="inferred from homology"/>
<reference evidence="4 5" key="1">
    <citation type="journal article" date="2012" name="PLoS Pathog.">
        <title>Diverse lifestyles and strategies of plant pathogenesis encoded in the genomes of eighteen Dothideomycetes fungi.</title>
        <authorList>
            <person name="Ohm R.A."/>
            <person name="Feau N."/>
            <person name="Henrissat B."/>
            <person name="Schoch C.L."/>
            <person name="Horwitz B.A."/>
            <person name="Barry K.W."/>
            <person name="Condon B.J."/>
            <person name="Copeland A.C."/>
            <person name="Dhillon B."/>
            <person name="Glaser F."/>
            <person name="Hesse C.N."/>
            <person name="Kosti I."/>
            <person name="LaButti K."/>
            <person name="Lindquist E.A."/>
            <person name="Lucas S."/>
            <person name="Salamov A.A."/>
            <person name="Bradshaw R.E."/>
            <person name="Ciuffetti L."/>
            <person name="Hamelin R.C."/>
            <person name="Kema G.H.J."/>
            <person name="Lawrence C."/>
            <person name="Scott J.A."/>
            <person name="Spatafora J.W."/>
            <person name="Turgeon B.G."/>
            <person name="de Wit P.J.G.M."/>
            <person name="Zhong S."/>
            <person name="Goodwin S.B."/>
            <person name="Grigoriev I.V."/>
        </authorList>
    </citation>
    <scope>NUCLEOTIDE SEQUENCE [LARGE SCALE GENOMIC DNA]</scope>
    <source>
        <strain evidence="5">28A</strain>
    </source>
</reference>
<evidence type="ECO:0000256" key="1">
    <source>
        <dbReference type="ARBA" id="ARBA00009009"/>
    </source>
</evidence>
<dbReference type="EMBL" id="KB908515">
    <property type="protein sequence ID" value="EOA89501.1"/>
    <property type="molecule type" value="Genomic_DNA"/>
</dbReference>
<dbReference type="InterPro" id="IPR001466">
    <property type="entry name" value="Beta-lactam-related"/>
</dbReference>
<keyword evidence="5" id="KW-1185">Reference proteome</keyword>
<comment type="similarity">
    <text evidence="1">Belongs to the class-A beta-lactamase family.</text>
</comment>
<dbReference type="AlphaFoldDB" id="R0IY64"/>
<evidence type="ECO:0000256" key="2">
    <source>
        <dbReference type="ARBA" id="ARBA00022801"/>
    </source>
</evidence>
<organism evidence="4 5">
    <name type="scientific">Exserohilum turcicum (strain 28A)</name>
    <name type="common">Northern leaf blight fungus</name>
    <name type="synonym">Setosphaeria turcica</name>
    <dbReference type="NCBI Taxonomy" id="671987"/>
    <lineage>
        <taxon>Eukaryota</taxon>
        <taxon>Fungi</taxon>
        <taxon>Dikarya</taxon>
        <taxon>Ascomycota</taxon>
        <taxon>Pezizomycotina</taxon>
        <taxon>Dothideomycetes</taxon>
        <taxon>Pleosporomycetidae</taxon>
        <taxon>Pleosporales</taxon>
        <taxon>Pleosporineae</taxon>
        <taxon>Pleosporaceae</taxon>
        <taxon>Exserohilum</taxon>
    </lineage>
</organism>
<keyword evidence="2" id="KW-0378">Hydrolase</keyword>
<sequence>MADFEALVNKACDAKEIPGCVVTATDREGAFKYAKAFGTTSPIPEKAKPMELNSVMWIASCTKLMTSLCAMQLVERGLVTLDEPVYKHIPELESFPIIKKWTDAGEPIEAKHTKPITLRTLLTHTSGFAYEFTDPKAMAWSKYHNRMPGASGKLLERFDCPLLFEPGDSWTYGPGIDYAGLLIERITKQRLQEYMKENLWGPLGISDMTFFLSERPDMAERLVDMNERDAESGNMKLCMWPKLWEDGKGKEITDCLGGQGVFMAADEYVKVLKAVLECDNGGDGNILSKASVEELFRPQLGEESKKALAGVLKDPSLSNNLGGLAVGQPLDHGLGGILFMDDGPEKKAGTLAWGGYPNLSWWIDRKTGYAGIYANQILPLGDEKVCKTQQLFSKTMYERLEKQRADAKL</sequence>
<evidence type="ECO:0000313" key="4">
    <source>
        <dbReference type="EMBL" id="EOA89501.1"/>
    </source>
</evidence>
<dbReference type="Pfam" id="PF00144">
    <property type="entry name" value="Beta-lactamase"/>
    <property type="match status" value="1"/>
</dbReference>
<accession>R0IY64</accession>
<dbReference type="PANTHER" id="PTHR43283:SF17">
    <property type="entry name" value="(LOVD), PUTATIVE (AFU_ORTHOLOGUE AFUA_5G00920)-RELATED"/>
    <property type="match status" value="1"/>
</dbReference>
<dbReference type="RefSeq" id="XP_008023262.1">
    <property type="nucleotide sequence ID" value="XM_008025071.1"/>
</dbReference>
<dbReference type="STRING" id="671987.R0IY64"/>
<protein>
    <recommendedName>
        <fullName evidence="3">Beta-lactamase-related domain-containing protein</fullName>
    </recommendedName>
</protein>
<name>R0IY64_EXST2</name>
<dbReference type="OrthoDB" id="428260at2759"/>
<dbReference type="eggNOG" id="ENOG502S4UR">
    <property type="taxonomic scope" value="Eukaryota"/>
</dbReference>
<dbReference type="InterPro" id="IPR050789">
    <property type="entry name" value="Diverse_Enzym_Activities"/>
</dbReference>
<dbReference type="GeneID" id="19396949"/>
<dbReference type="InterPro" id="IPR012338">
    <property type="entry name" value="Beta-lactam/transpept-like"/>
</dbReference>
<gene>
    <name evidence="4" type="ORF">SETTUDRAFT_148034</name>
</gene>